<dbReference type="RefSeq" id="WP_114697168.1">
    <property type="nucleotide sequence ID" value="NZ_QQOH01000006.1"/>
</dbReference>
<protein>
    <submittedName>
        <fullName evidence="6">Rieske (2Fe-2S) protein</fullName>
    </submittedName>
</protein>
<keyword evidence="2" id="KW-0479">Metal-binding</keyword>
<sequence length="111" mass="12743">MDQICRIDEIEEGQSKGLDWGEHKLIAVKHQGQLYLYLNRCPHRGIPLEWQPDQFLDLERQFIQCSTHGALFRIETGDCIQGPCQGQALQPIEFSLRDGEVWADPIPSEPN</sequence>
<dbReference type="InterPro" id="IPR036922">
    <property type="entry name" value="Rieske_2Fe-2S_sf"/>
</dbReference>
<dbReference type="CDD" id="cd03467">
    <property type="entry name" value="Rieske"/>
    <property type="match status" value="1"/>
</dbReference>
<evidence type="ECO:0000256" key="4">
    <source>
        <dbReference type="ARBA" id="ARBA00023014"/>
    </source>
</evidence>
<dbReference type="GO" id="GO:0046872">
    <property type="term" value="F:metal ion binding"/>
    <property type="evidence" value="ECO:0007669"/>
    <property type="project" value="UniProtKB-KW"/>
</dbReference>
<accession>A0A369WA40</accession>
<dbReference type="PANTHER" id="PTHR40261">
    <property type="match status" value="1"/>
</dbReference>
<dbReference type="Gene3D" id="2.102.10.10">
    <property type="entry name" value="Rieske [2Fe-2S] iron-sulphur domain"/>
    <property type="match status" value="1"/>
</dbReference>
<dbReference type="Proteomes" id="UP000253769">
    <property type="component" value="Unassembled WGS sequence"/>
</dbReference>
<dbReference type="InterPro" id="IPR017941">
    <property type="entry name" value="Rieske_2Fe-2S"/>
</dbReference>
<evidence type="ECO:0000259" key="5">
    <source>
        <dbReference type="PROSITE" id="PS51296"/>
    </source>
</evidence>
<dbReference type="Pfam" id="PF00355">
    <property type="entry name" value="Rieske"/>
    <property type="match status" value="1"/>
</dbReference>
<evidence type="ECO:0000313" key="6">
    <source>
        <dbReference type="EMBL" id="RDE18049.1"/>
    </source>
</evidence>
<gene>
    <name evidence="6" type="ORF">DV711_18160</name>
</gene>
<evidence type="ECO:0000256" key="1">
    <source>
        <dbReference type="ARBA" id="ARBA00022714"/>
    </source>
</evidence>
<feature type="domain" description="Rieske" evidence="5">
    <location>
        <begin position="2"/>
        <end position="103"/>
    </location>
</feature>
<dbReference type="SUPFAM" id="SSF50022">
    <property type="entry name" value="ISP domain"/>
    <property type="match status" value="1"/>
</dbReference>
<organism evidence="6 7">
    <name type="scientific">Motiliproteus coralliicola</name>
    <dbReference type="NCBI Taxonomy" id="2283196"/>
    <lineage>
        <taxon>Bacteria</taxon>
        <taxon>Pseudomonadati</taxon>
        <taxon>Pseudomonadota</taxon>
        <taxon>Gammaproteobacteria</taxon>
        <taxon>Oceanospirillales</taxon>
        <taxon>Oceanospirillaceae</taxon>
        <taxon>Motiliproteus</taxon>
    </lineage>
</organism>
<dbReference type="AlphaFoldDB" id="A0A369WA40"/>
<proteinExistence type="predicted"/>
<keyword evidence="7" id="KW-1185">Reference proteome</keyword>
<evidence type="ECO:0000256" key="3">
    <source>
        <dbReference type="ARBA" id="ARBA00023004"/>
    </source>
</evidence>
<dbReference type="PANTHER" id="PTHR40261:SF1">
    <property type="entry name" value="RIESKE DOMAIN-CONTAINING PROTEIN"/>
    <property type="match status" value="1"/>
</dbReference>
<dbReference type="EMBL" id="QQOH01000006">
    <property type="protein sequence ID" value="RDE18049.1"/>
    <property type="molecule type" value="Genomic_DNA"/>
</dbReference>
<keyword evidence="1" id="KW-0001">2Fe-2S</keyword>
<reference evidence="6 7" key="1">
    <citation type="submission" date="2018-07" db="EMBL/GenBank/DDBJ databases">
        <title>Motiliproteus coralliicola sp. nov., a bacterium isolated from Coral.</title>
        <authorList>
            <person name="Wang G."/>
        </authorList>
    </citation>
    <scope>NUCLEOTIDE SEQUENCE [LARGE SCALE GENOMIC DNA]</scope>
    <source>
        <strain evidence="6 7">C34</strain>
    </source>
</reference>
<dbReference type="PROSITE" id="PS51296">
    <property type="entry name" value="RIESKE"/>
    <property type="match status" value="1"/>
</dbReference>
<dbReference type="GO" id="GO:0051537">
    <property type="term" value="F:2 iron, 2 sulfur cluster binding"/>
    <property type="evidence" value="ECO:0007669"/>
    <property type="project" value="UniProtKB-KW"/>
</dbReference>
<comment type="caution">
    <text evidence="6">The sequence shown here is derived from an EMBL/GenBank/DDBJ whole genome shotgun (WGS) entry which is preliminary data.</text>
</comment>
<keyword evidence="3" id="KW-0408">Iron</keyword>
<keyword evidence="4" id="KW-0411">Iron-sulfur</keyword>
<name>A0A369WA40_9GAMM</name>
<dbReference type="OrthoDB" id="9794779at2"/>
<evidence type="ECO:0000256" key="2">
    <source>
        <dbReference type="ARBA" id="ARBA00022723"/>
    </source>
</evidence>
<evidence type="ECO:0000313" key="7">
    <source>
        <dbReference type="Proteomes" id="UP000253769"/>
    </source>
</evidence>